<sequence>MLISGGVVKKTGKMEAIMKTFIYMVRHGDSPKFGKEEIRGLTEKGKLDVQRITDVLQGEGIDVVISSPYNRSILTVQQLAKQLGQEVIVFEDLKERIFITEEERMSDKELFPLIEKSFIDPDFSLTGGESNVDCQKRAIKVLKELLNTYRGQKVVLGTHGAVMTLMMGYYDSKYDLNFLLQTSKPDIYRMEFNGQELVEVKRLWEIS</sequence>
<dbReference type="InterPro" id="IPR013078">
    <property type="entry name" value="His_Pase_superF_clade-1"/>
</dbReference>
<dbReference type="Pfam" id="PF00300">
    <property type="entry name" value="His_Phos_1"/>
    <property type="match status" value="1"/>
</dbReference>
<name>A0A1G6KNC6_9BACI</name>
<dbReference type="GO" id="GO:0016791">
    <property type="term" value="F:phosphatase activity"/>
    <property type="evidence" value="ECO:0007669"/>
    <property type="project" value="TreeGrafter"/>
</dbReference>
<gene>
    <name evidence="1" type="ORF">SAMN04487767_101809</name>
</gene>
<dbReference type="GO" id="GO:0005737">
    <property type="term" value="C:cytoplasm"/>
    <property type="evidence" value="ECO:0007669"/>
    <property type="project" value="TreeGrafter"/>
</dbReference>
<dbReference type="Gene3D" id="3.40.50.1240">
    <property type="entry name" value="Phosphoglycerate mutase-like"/>
    <property type="match status" value="1"/>
</dbReference>
<dbReference type="InterPro" id="IPR050275">
    <property type="entry name" value="PGM_Phosphatase"/>
</dbReference>
<evidence type="ECO:0000313" key="1">
    <source>
        <dbReference type="EMBL" id="SDC32484.1"/>
    </source>
</evidence>
<dbReference type="EMBL" id="FMZR01000001">
    <property type="protein sequence ID" value="SDC32484.1"/>
    <property type="molecule type" value="Genomic_DNA"/>
</dbReference>
<dbReference type="PANTHER" id="PTHR48100">
    <property type="entry name" value="BROAD-SPECIFICITY PHOSPHATASE YOR283W-RELATED"/>
    <property type="match status" value="1"/>
</dbReference>
<dbReference type="InterPro" id="IPR029033">
    <property type="entry name" value="His_PPase_superfam"/>
</dbReference>
<proteinExistence type="predicted"/>
<reference evidence="2" key="1">
    <citation type="submission" date="2016-10" db="EMBL/GenBank/DDBJ databases">
        <authorList>
            <person name="Varghese N."/>
        </authorList>
    </citation>
    <scope>NUCLEOTIDE SEQUENCE [LARGE SCALE GENOMIC DNA]</scope>
    <source>
        <strain evidence="2">KPR-7A</strain>
    </source>
</reference>
<dbReference type="PANTHER" id="PTHR48100:SF59">
    <property type="entry name" value="ADENOSYLCOBALAMIN_ALPHA-RIBAZOLE PHOSPHATASE"/>
    <property type="match status" value="1"/>
</dbReference>
<protein>
    <submittedName>
        <fullName evidence="1">2,3-bisphosphoglycerate-dependent phosphoglycerate mutase</fullName>
    </submittedName>
</protein>
<evidence type="ECO:0000313" key="2">
    <source>
        <dbReference type="Proteomes" id="UP000183507"/>
    </source>
</evidence>
<organism evidence="1 2">
    <name type="scientific">Bacillus wiedmannii</name>
    <dbReference type="NCBI Taxonomy" id="1890302"/>
    <lineage>
        <taxon>Bacteria</taxon>
        <taxon>Bacillati</taxon>
        <taxon>Bacillota</taxon>
        <taxon>Bacilli</taxon>
        <taxon>Bacillales</taxon>
        <taxon>Bacillaceae</taxon>
        <taxon>Bacillus</taxon>
        <taxon>Bacillus cereus group</taxon>
    </lineage>
</organism>
<dbReference type="AlphaFoldDB" id="A0A1G6KNC6"/>
<dbReference type="CDD" id="cd07040">
    <property type="entry name" value="HP"/>
    <property type="match status" value="1"/>
</dbReference>
<accession>A0A1G6KNC6</accession>
<dbReference type="Proteomes" id="UP000183507">
    <property type="component" value="Unassembled WGS sequence"/>
</dbReference>
<dbReference type="SUPFAM" id="SSF53254">
    <property type="entry name" value="Phosphoglycerate mutase-like"/>
    <property type="match status" value="1"/>
</dbReference>